<sequence length="745" mass="79066">MTTTQDPARVEPSQAERLTTDPERTPAVGRVAPGRRAGEEPSITHLLGRLGVIEERIRGLVAERRAHDPQPDDPFRGLYLSDEAVETILERRPEPPVQTRASARLTECERAADAALRSGARLRLREVADRFGLDALDVDLLLLALAADVDPRFGQLFGYLNDDVTRRRPTVATALTLCGRPLGSGAARAHLVHGPLITGRLVRVDDADQPLPVRTLRIPDRVAAHLLGDDNPDPALAGALVPASDAVWGDVAPLARALDAGVDLIHVREAATGSGRLLAIGALRALGRDAVVLDLQHLAAGAEPAELVDLAVREAMLGGAGLVAGPVEALGEAPAARTGLAGLAGCPGLPVLLVGAAPWDPAWAPRTPLLVDAPASTDAERARLWALALSEPGTPGTDGAPPSAGEGEPDDGAPFDAQTLDVAAATSQYRLNPEQVVRAARAAQVQARLDGGRIAAEHLRRGARAENGTALDRLARRIEPAVGWEDLVLPPATLTGLRELSLRARHRERVLGDWRMRPGGGRGHGVAALFAGDSGTGKTMSAEVVAGDLGLELYVVDLATVVDKYIGETEKNLERIFAGAARMNAVLLFDEADAVFGKRSEVKDAHDRYANVESAYLLQRIESFDGLLILTTNLRANIDDAFTRRLDVLVDFPLPDPGHRLALWDRCLGTVVPRSSDLDLEFCADAFALAGGAIRSSAVTAAYLAAADGAPLGMGHLVTAVQREYRKMGRLSLPAEFGRYWDLIG</sequence>
<evidence type="ECO:0000313" key="3">
    <source>
        <dbReference type="EMBL" id="VZO35724.1"/>
    </source>
</evidence>
<dbReference type="PANTHER" id="PTHR46411">
    <property type="entry name" value="FAMILY ATPASE, PUTATIVE-RELATED"/>
    <property type="match status" value="1"/>
</dbReference>
<name>A0A7M4DFN1_9MICO</name>
<accession>A0A7M4DFN1</accession>
<dbReference type="GO" id="GO:0005524">
    <property type="term" value="F:ATP binding"/>
    <property type="evidence" value="ECO:0007669"/>
    <property type="project" value="InterPro"/>
</dbReference>
<evidence type="ECO:0000259" key="2">
    <source>
        <dbReference type="SMART" id="SM00382"/>
    </source>
</evidence>
<keyword evidence="3" id="KW-0647">Proteasome</keyword>
<dbReference type="InterPro" id="IPR003959">
    <property type="entry name" value="ATPase_AAA_core"/>
</dbReference>
<evidence type="ECO:0000313" key="4">
    <source>
        <dbReference type="Proteomes" id="UP000419743"/>
    </source>
</evidence>
<dbReference type="GO" id="GO:0000502">
    <property type="term" value="C:proteasome complex"/>
    <property type="evidence" value="ECO:0007669"/>
    <property type="project" value="UniProtKB-KW"/>
</dbReference>
<dbReference type="InterPro" id="IPR003593">
    <property type="entry name" value="AAA+_ATPase"/>
</dbReference>
<dbReference type="PANTHER" id="PTHR46411:SF3">
    <property type="entry name" value="AAA+ ATPASE DOMAIN-CONTAINING PROTEIN"/>
    <property type="match status" value="1"/>
</dbReference>
<reference evidence="3 4" key="1">
    <citation type="submission" date="2019-11" db="EMBL/GenBank/DDBJ databases">
        <authorList>
            <person name="Criscuolo A."/>
        </authorList>
    </citation>
    <scope>NUCLEOTIDE SEQUENCE [LARGE SCALE GENOMIC DNA]</scope>
    <source>
        <strain evidence="3">CIP111667</strain>
    </source>
</reference>
<dbReference type="EMBL" id="CACRYJ010000015">
    <property type="protein sequence ID" value="VZO35724.1"/>
    <property type="molecule type" value="Genomic_DNA"/>
</dbReference>
<dbReference type="CDD" id="cd19481">
    <property type="entry name" value="RecA-like_protease"/>
    <property type="match status" value="1"/>
</dbReference>
<protein>
    <submittedName>
        <fullName evidence="3">Proteasome-associated ATPase</fullName>
    </submittedName>
</protein>
<dbReference type="AlphaFoldDB" id="A0A7M4DFN1"/>
<dbReference type="SMART" id="SM00382">
    <property type="entry name" value="AAA"/>
    <property type="match status" value="1"/>
</dbReference>
<dbReference type="InterPro" id="IPR027417">
    <property type="entry name" value="P-loop_NTPase"/>
</dbReference>
<dbReference type="SUPFAM" id="SSF52540">
    <property type="entry name" value="P-loop containing nucleoside triphosphate hydrolases"/>
    <property type="match status" value="1"/>
</dbReference>
<dbReference type="RefSeq" id="WP_231955012.1">
    <property type="nucleotide sequence ID" value="NZ_CACRYJ010000015.1"/>
</dbReference>
<feature type="domain" description="AAA+ ATPase" evidence="2">
    <location>
        <begin position="524"/>
        <end position="656"/>
    </location>
</feature>
<organism evidence="3 4">
    <name type="scientific">Occultella aeris</name>
    <dbReference type="NCBI Taxonomy" id="2761496"/>
    <lineage>
        <taxon>Bacteria</taxon>
        <taxon>Bacillati</taxon>
        <taxon>Actinomycetota</taxon>
        <taxon>Actinomycetes</taxon>
        <taxon>Micrococcales</taxon>
        <taxon>Ruaniaceae</taxon>
        <taxon>Occultella</taxon>
    </lineage>
</organism>
<dbReference type="InterPro" id="IPR054472">
    <property type="entry name" value="WHD"/>
</dbReference>
<dbReference type="Gene3D" id="3.40.50.300">
    <property type="entry name" value="P-loop containing nucleotide triphosphate hydrolases"/>
    <property type="match status" value="1"/>
</dbReference>
<proteinExistence type="predicted"/>
<dbReference type="Proteomes" id="UP000419743">
    <property type="component" value="Unassembled WGS sequence"/>
</dbReference>
<gene>
    <name evidence="3" type="primary">mpa</name>
    <name evidence="3" type="ORF">HALOF300_00922</name>
</gene>
<dbReference type="GO" id="GO:0016887">
    <property type="term" value="F:ATP hydrolysis activity"/>
    <property type="evidence" value="ECO:0007669"/>
    <property type="project" value="InterPro"/>
</dbReference>
<evidence type="ECO:0000256" key="1">
    <source>
        <dbReference type="SAM" id="MobiDB-lite"/>
    </source>
</evidence>
<dbReference type="Pfam" id="PF00004">
    <property type="entry name" value="AAA"/>
    <property type="match status" value="1"/>
</dbReference>
<comment type="caution">
    <text evidence="3">The sequence shown here is derived from an EMBL/GenBank/DDBJ whole genome shotgun (WGS) entry which is preliminary data.</text>
</comment>
<feature type="region of interest" description="Disordered" evidence="1">
    <location>
        <begin position="1"/>
        <end position="39"/>
    </location>
</feature>
<feature type="region of interest" description="Disordered" evidence="1">
    <location>
        <begin position="389"/>
        <end position="415"/>
    </location>
</feature>
<dbReference type="Pfam" id="PF22977">
    <property type="entry name" value="WHD"/>
    <property type="match status" value="1"/>
</dbReference>
<keyword evidence="4" id="KW-1185">Reference proteome</keyword>